<evidence type="ECO:0000256" key="5">
    <source>
        <dbReference type="ARBA" id="ARBA00022989"/>
    </source>
</evidence>
<keyword evidence="4 7" id="KW-0812">Transmembrane</keyword>
<name>E1YB87_9BACT</name>
<dbReference type="PROSITE" id="PS50850">
    <property type="entry name" value="MFS"/>
    <property type="match status" value="1"/>
</dbReference>
<dbReference type="GO" id="GO:0022857">
    <property type="term" value="F:transmembrane transporter activity"/>
    <property type="evidence" value="ECO:0007669"/>
    <property type="project" value="InterPro"/>
</dbReference>
<dbReference type="GO" id="GO:0005886">
    <property type="term" value="C:plasma membrane"/>
    <property type="evidence" value="ECO:0007669"/>
    <property type="project" value="UniProtKB-SubCell"/>
</dbReference>
<dbReference type="CDD" id="cd06173">
    <property type="entry name" value="MFS_MefA_like"/>
    <property type="match status" value="1"/>
</dbReference>
<feature type="transmembrane region" description="Helical" evidence="7">
    <location>
        <begin position="180"/>
        <end position="200"/>
    </location>
</feature>
<dbReference type="PANTHER" id="PTHR43266:SF2">
    <property type="entry name" value="MAJOR FACILITATOR SUPERFAMILY (MFS) PROFILE DOMAIN-CONTAINING PROTEIN"/>
    <property type="match status" value="1"/>
</dbReference>
<comment type="subcellular location">
    <subcellularLocation>
        <location evidence="1">Cell membrane</location>
        <topology evidence="1">Multi-pass membrane protein</topology>
    </subcellularLocation>
</comment>
<feature type="transmembrane region" description="Helical" evidence="7">
    <location>
        <begin position="272"/>
        <end position="292"/>
    </location>
</feature>
<sequence length="421" mass="44992">MNFEPDIMLKIKQGRSKFIAMASTYFLGAFNDNFFKQAAMLMAVVAGKSELQGKATILFSLPFVLFSAYSGWMADRFSKRNVIIGAKFLELLAMIIGAFGIITVNWSCILSMVFLMGLQSAIFGPALNGSIPELYPEIYVGHANAVVKFASTAAILAGISLAGIVLDANGVFMGADSGQVLVAAVVLLVALLGVIISFGVNKSAPVGASVPFPFTGPLRSIFEFIAICKDPPLLLAVIGDAFFYFLSLLAVLNINTFGLNQLGLTRTLTSLLTVSLMIGICAGSFLAARIIATKPWSSVLFPASLGMGIGLLLTFTTPDMPENIRRILLFIFLFITGCCGGAFLIPVTSFIQIRPSPDEKGKIIAVSNFCSFSAMLIAGQVFIYMDRFLSPAANLAVLGIFSIAASFCFLAIQKRKGINHV</sequence>
<organism evidence="9">
    <name type="scientific">uncultured Desulfobacterium sp</name>
    <dbReference type="NCBI Taxonomy" id="201089"/>
    <lineage>
        <taxon>Bacteria</taxon>
        <taxon>Pseudomonadati</taxon>
        <taxon>Thermodesulfobacteriota</taxon>
        <taxon>Desulfobacteria</taxon>
        <taxon>Desulfobacterales</taxon>
        <taxon>Desulfobacteriaceae</taxon>
        <taxon>Desulfobacterium</taxon>
        <taxon>environmental samples</taxon>
    </lineage>
</organism>
<accession>E1YB87</accession>
<evidence type="ECO:0000313" key="9">
    <source>
        <dbReference type="EMBL" id="CBX27764.1"/>
    </source>
</evidence>
<evidence type="ECO:0000256" key="1">
    <source>
        <dbReference type="ARBA" id="ARBA00004651"/>
    </source>
</evidence>
<keyword evidence="5 7" id="KW-1133">Transmembrane helix</keyword>
<feature type="transmembrane region" description="Helical" evidence="7">
    <location>
        <begin position="92"/>
        <end position="118"/>
    </location>
</feature>
<dbReference type="AlphaFoldDB" id="E1YB87"/>
<dbReference type="InterPro" id="IPR036259">
    <property type="entry name" value="MFS_trans_sf"/>
</dbReference>
<evidence type="ECO:0000256" key="6">
    <source>
        <dbReference type="ARBA" id="ARBA00023136"/>
    </source>
</evidence>
<dbReference type="Gene3D" id="1.20.1250.20">
    <property type="entry name" value="MFS general substrate transporter like domains"/>
    <property type="match status" value="1"/>
</dbReference>
<protein>
    <recommendedName>
        <fullName evidence="8">Major facilitator superfamily (MFS) profile domain-containing protein</fullName>
    </recommendedName>
</protein>
<reference evidence="9" key="1">
    <citation type="journal article" date="2011" name="Environ. Microbiol.">
        <title>Genomic insights into the metabolic potential of the polycyclic aromatic hydrocarbon degrading sulfate-reducing Deltaproteobacterium N47.</title>
        <authorList>
            <person name="Bergmann F."/>
            <person name="Selesi D."/>
            <person name="Weinmaier T."/>
            <person name="Tischler P."/>
            <person name="Rattei T."/>
            <person name="Meckenstock R.U."/>
        </authorList>
    </citation>
    <scope>NUCLEOTIDE SEQUENCE</scope>
</reference>
<feature type="transmembrane region" description="Helical" evidence="7">
    <location>
        <begin position="391"/>
        <end position="412"/>
    </location>
</feature>
<dbReference type="PANTHER" id="PTHR43266">
    <property type="entry name" value="MACROLIDE-EFFLUX PROTEIN"/>
    <property type="match status" value="1"/>
</dbReference>
<feature type="transmembrane region" description="Helical" evidence="7">
    <location>
        <begin position="363"/>
        <end position="385"/>
    </location>
</feature>
<dbReference type="Pfam" id="PF07690">
    <property type="entry name" value="MFS_1"/>
    <property type="match status" value="1"/>
</dbReference>
<feature type="transmembrane region" description="Helical" evidence="7">
    <location>
        <begin position="327"/>
        <end position="351"/>
    </location>
</feature>
<keyword evidence="3" id="KW-1003">Cell membrane</keyword>
<dbReference type="InterPro" id="IPR011701">
    <property type="entry name" value="MFS"/>
</dbReference>
<feature type="transmembrane region" description="Helical" evidence="7">
    <location>
        <begin position="233"/>
        <end position="252"/>
    </location>
</feature>
<feature type="transmembrane region" description="Helical" evidence="7">
    <location>
        <begin position="149"/>
        <end position="168"/>
    </location>
</feature>
<evidence type="ECO:0000256" key="4">
    <source>
        <dbReference type="ARBA" id="ARBA00022692"/>
    </source>
</evidence>
<dbReference type="InterPro" id="IPR020846">
    <property type="entry name" value="MFS_dom"/>
</dbReference>
<dbReference type="EMBL" id="FR695867">
    <property type="protein sequence ID" value="CBX27764.1"/>
    <property type="molecule type" value="Genomic_DNA"/>
</dbReference>
<evidence type="ECO:0000256" key="3">
    <source>
        <dbReference type="ARBA" id="ARBA00022475"/>
    </source>
</evidence>
<evidence type="ECO:0000256" key="7">
    <source>
        <dbReference type="SAM" id="Phobius"/>
    </source>
</evidence>
<dbReference type="SUPFAM" id="SSF103473">
    <property type="entry name" value="MFS general substrate transporter"/>
    <property type="match status" value="1"/>
</dbReference>
<keyword evidence="6 7" id="KW-0472">Membrane</keyword>
<feature type="transmembrane region" description="Helical" evidence="7">
    <location>
        <begin position="299"/>
        <end position="315"/>
    </location>
</feature>
<feature type="domain" description="Major facilitator superfamily (MFS) profile" evidence="8">
    <location>
        <begin position="1"/>
        <end position="202"/>
    </location>
</feature>
<keyword evidence="2" id="KW-0813">Transport</keyword>
<proteinExistence type="predicted"/>
<gene>
    <name evidence="9" type="ORF">N47_C18220</name>
</gene>
<evidence type="ECO:0000256" key="2">
    <source>
        <dbReference type="ARBA" id="ARBA00022448"/>
    </source>
</evidence>
<evidence type="ECO:0000259" key="8">
    <source>
        <dbReference type="PROSITE" id="PS50850"/>
    </source>
</evidence>